<evidence type="ECO:0000259" key="1">
    <source>
        <dbReference type="Pfam" id="PF00144"/>
    </source>
</evidence>
<dbReference type="SUPFAM" id="SSF56601">
    <property type="entry name" value="beta-lactamase/transpeptidase-like"/>
    <property type="match status" value="1"/>
</dbReference>
<dbReference type="AlphaFoldDB" id="A0AAW0AG76"/>
<dbReference type="Pfam" id="PF00144">
    <property type="entry name" value="Beta-lactamase"/>
    <property type="match status" value="1"/>
</dbReference>
<dbReference type="PANTHER" id="PTHR43283:SF3">
    <property type="entry name" value="BETA-LACTAMASE FAMILY PROTEIN (AFU_ORTHOLOGUE AFUA_5G07500)"/>
    <property type="match status" value="1"/>
</dbReference>
<organism evidence="2 3">
    <name type="scientific">Favolaschia claudopus</name>
    <dbReference type="NCBI Taxonomy" id="2862362"/>
    <lineage>
        <taxon>Eukaryota</taxon>
        <taxon>Fungi</taxon>
        <taxon>Dikarya</taxon>
        <taxon>Basidiomycota</taxon>
        <taxon>Agaricomycotina</taxon>
        <taxon>Agaricomycetes</taxon>
        <taxon>Agaricomycetidae</taxon>
        <taxon>Agaricales</taxon>
        <taxon>Marasmiineae</taxon>
        <taxon>Mycenaceae</taxon>
        <taxon>Favolaschia</taxon>
    </lineage>
</organism>
<dbReference type="InterPro" id="IPR001466">
    <property type="entry name" value="Beta-lactam-related"/>
</dbReference>
<comment type="caution">
    <text evidence="2">The sequence shown here is derived from an EMBL/GenBank/DDBJ whole genome shotgun (WGS) entry which is preliminary data.</text>
</comment>
<dbReference type="InterPro" id="IPR050789">
    <property type="entry name" value="Diverse_Enzym_Activities"/>
</dbReference>
<dbReference type="Proteomes" id="UP001362999">
    <property type="component" value="Unassembled WGS sequence"/>
</dbReference>
<keyword evidence="3" id="KW-1185">Reference proteome</keyword>
<dbReference type="EMBL" id="JAWWNJ010000069">
    <property type="protein sequence ID" value="KAK7007859.1"/>
    <property type="molecule type" value="Genomic_DNA"/>
</dbReference>
<feature type="domain" description="Beta-lactamase-related" evidence="1">
    <location>
        <begin position="18"/>
        <end position="418"/>
    </location>
</feature>
<evidence type="ECO:0000313" key="2">
    <source>
        <dbReference type="EMBL" id="KAK7007859.1"/>
    </source>
</evidence>
<protein>
    <submittedName>
        <fullName evidence="2">Beta-lactamase/transpeptidase-like protein</fullName>
    </submittedName>
</protein>
<gene>
    <name evidence="2" type="ORF">R3P38DRAFT_3324975</name>
</gene>
<evidence type="ECO:0000313" key="3">
    <source>
        <dbReference type="Proteomes" id="UP001362999"/>
    </source>
</evidence>
<dbReference type="Gene3D" id="3.40.710.10">
    <property type="entry name" value="DD-peptidase/beta-lactamase superfamily"/>
    <property type="match status" value="1"/>
</dbReference>
<reference evidence="2 3" key="1">
    <citation type="journal article" date="2024" name="J Genomics">
        <title>Draft genome sequencing and assembly of Favolaschia claudopus CIRM-BRFM 2984 isolated from oak limbs.</title>
        <authorList>
            <person name="Navarro D."/>
            <person name="Drula E."/>
            <person name="Chaduli D."/>
            <person name="Cazenave R."/>
            <person name="Ahrendt S."/>
            <person name="Wang J."/>
            <person name="Lipzen A."/>
            <person name="Daum C."/>
            <person name="Barry K."/>
            <person name="Grigoriev I.V."/>
            <person name="Favel A."/>
            <person name="Rosso M.N."/>
            <person name="Martin F."/>
        </authorList>
    </citation>
    <scope>NUCLEOTIDE SEQUENCE [LARGE SCALE GENOMIC DNA]</scope>
    <source>
        <strain evidence="2 3">CIRM-BRFM 2984</strain>
    </source>
</reference>
<accession>A0AAW0AG76</accession>
<proteinExistence type="predicted"/>
<dbReference type="InterPro" id="IPR012338">
    <property type="entry name" value="Beta-lactam/transpept-like"/>
</dbReference>
<dbReference type="PANTHER" id="PTHR43283">
    <property type="entry name" value="BETA-LACTAMASE-RELATED"/>
    <property type="match status" value="1"/>
</dbReference>
<name>A0AAW0AG76_9AGAR</name>
<sequence length="430" mass="46579">MSQPVIPEAHKSNLDRILIDAGSRNATPALFFGVTNSEGPIYMRAVGNHVVGDPGSAQVNEDTLFWLCSMAKLITTIAALQLIEQNLLTLDTPVDSILPGLANPVIVTSHDDRGYPATTTPAKGKILFGQLLNHSSGLDLAVDGKVFSSGPLQPTHPIIWHKYEEGEGGDKFLEILKGSLPGVPLLFEPGTSFAYAWSTDCVGFIVERLSGKSLEQYCQDHIYLPLGVTTLSFFPTPEMKKQLLPLTYRTKSGKLEPWTGPSFDRDFTQPAFGGGGLYGSLKEYLTILRHLLQIKGTVLFLMEHLPRSGTMMTTTPLLSQASVESMFSPSLTPTGAIEACKKFKVFLPHLAVPPAEGQFGNGLFVNTEDVPGRRRKGTGAWCGWAGTSFFIDPTTGIAAVLGTQILPTGDSAYDMIRDELEVALYAAFED</sequence>